<feature type="transmembrane region" description="Helical" evidence="1">
    <location>
        <begin position="41"/>
        <end position="61"/>
    </location>
</feature>
<dbReference type="Pfam" id="PF14256">
    <property type="entry name" value="YwiC"/>
    <property type="match status" value="1"/>
</dbReference>
<feature type="transmembrane region" description="Helical" evidence="1">
    <location>
        <begin position="12"/>
        <end position="29"/>
    </location>
</feature>
<protein>
    <recommendedName>
        <fullName evidence="4">YwiC-like protein</fullName>
    </recommendedName>
</protein>
<keyword evidence="1" id="KW-1133">Transmembrane helix</keyword>
<feature type="transmembrane region" description="Helical" evidence="1">
    <location>
        <begin position="73"/>
        <end position="93"/>
    </location>
</feature>
<evidence type="ECO:0000313" key="3">
    <source>
        <dbReference type="Proteomes" id="UP000030145"/>
    </source>
</evidence>
<gene>
    <name evidence="2" type="ORF">MA47_02395</name>
</gene>
<keyword evidence="1" id="KW-0812">Transmembrane</keyword>
<feature type="transmembrane region" description="Helical" evidence="1">
    <location>
        <begin position="99"/>
        <end position="117"/>
    </location>
</feature>
<comment type="caution">
    <text evidence="2">The sequence shown here is derived from an EMBL/GenBank/DDBJ whole genome shotgun (WGS) entry which is preliminary data.</text>
</comment>
<accession>A0A0A2DQT3</accession>
<dbReference type="InterPro" id="IPR025576">
    <property type="entry name" value="YwiC"/>
</dbReference>
<feature type="transmembrane region" description="Helical" evidence="1">
    <location>
        <begin position="124"/>
        <end position="141"/>
    </location>
</feature>
<keyword evidence="1" id="KW-0472">Membrane</keyword>
<evidence type="ECO:0008006" key="4">
    <source>
        <dbReference type="Google" id="ProtNLM"/>
    </source>
</evidence>
<feature type="transmembrane region" description="Helical" evidence="1">
    <location>
        <begin position="161"/>
        <end position="179"/>
    </location>
</feature>
<dbReference type="Proteomes" id="UP000030145">
    <property type="component" value="Unassembled WGS sequence"/>
</dbReference>
<feature type="transmembrane region" description="Helical" evidence="1">
    <location>
        <begin position="200"/>
        <end position="218"/>
    </location>
</feature>
<feature type="transmembrane region" description="Helical" evidence="1">
    <location>
        <begin position="257"/>
        <end position="275"/>
    </location>
</feature>
<reference evidence="2 3" key="1">
    <citation type="submission" date="2014-10" db="EMBL/GenBank/DDBJ databases">
        <title>Whole Genome sequence of Corynebacterium auriscanis strain CIP 106629.</title>
        <authorList>
            <person name="Hassan S.S."/>
            <person name="Jamal S.B."/>
            <person name="Tiwari S."/>
            <person name="Oliveira L.D.C."/>
            <person name="Souza F."/>
            <person name="Mariano D.C."/>
            <person name="Almeida S."/>
            <person name="Dorella F."/>
            <person name="Pereira F."/>
            <person name="Carvalho A."/>
            <person name="Leal C.A."/>
            <person name="Soares S.D.C."/>
            <person name="Figueiredo H.C."/>
            <person name="Silva A."/>
            <person name="Azevedo V.A."/>
        </authorList>
    </citation>
    <scope>NUCLEOTIDE SEQUENCE [LARGE SCALE GENOMIC DNA]</scope>
    <source>
        <strain evidence="2 3">CIP 106629</strain>
    </source>
</reference>
<organism evidence="2 3">
    <name type="scientific">Corynebacterium auriscanis</name>
    <dbReference type="NCBI Taxonomy" id="99807"/>
    <lineage>
        <taxon>Bacteria</taxon>
        <taxon>Bacillati</taxon>
        <taxon>Actinomycetota</taxon>
        <taxon>Actinomycetes</taxon>
        <taxon>Mycobacteriales</taxon>
        <taxon>Corynebacteriaceae</taxon>
        <taxon>Corynebacterium</taxon>
    </lineage>
</organism>
<evidence type="ECO:0000256" key="1">
    <source>
        <dbReference type="SAM" id="Phobius"/>
    </source>
</evidence>
<sequence>MNPWVPNQHGAWAMLVAPMLVGAIIGLAYEGPSGQHHRAAIPAIAIAWMLGYFWFFAYGLWFKARSANRKAQYARPMLVYGVVSALAGLFALIQYPGLAWWALIFAPLVAVAVEEIIRRRPRSLISGIATTLASSALLLVMVSAGEFAPMPWFFFNVPAEIWVVALSTALYYVGTIFYVKTMIREKGNAPFENLSHNYHAVAVVLTIAATATAFFGGGRNLASTLLLITVMTAAWWRSVAIPADAQKNPTTWTPKKVGLWEIPLVLALIAAGVAVV</sequence>
<evidence type="ECO:0000313" key="2">
    <source>
        <dbReference type="EMBL" id="KGM19226.1"/>
    </source>
</evidence>
<name>A0A0A2DQT3_9CORY</name>
<keyword evidence="3" id="KW-1185">Reference proteome</keyword>
<dbReference type="EMBL" id="JRVJ01000003">
    <property type="protein sequence ID" value="KGM19226.1"/>
    <property type="molecule type" value="Genomic_DNA"/>
</dbReference>
<proteinExistence type="predicted"/>
<dbReference type="AlphaFoldDB" id="A0A0A2DQT3"/>